<dbReference type="AlphaFoldDB" id="A0A2G5TKE5"/>
<dbReference type="InterPro" id="IPR036259">
    <property type="entry name" value="MFS_trans_sf"/>
</dbReference>
<dbReference type="PANTHER" id="PTHR45757:SF10">
    <property type="entry name" value="MAJOR FACILITATOR SUPERFAMILY (MFS) PROFILE DOMAIN-CONTAINING PROTEIN"/>
    <property type="match status" value="1"/>
</dbReference>
<evidence type="ECO:0000313" key="5">
    <source>
        <dbReference type="Proteomes" id="UP000230233"/>
    </source>
</evidence>
<feature type="transmembrane region" description="Helical" evidence="2">
    <location>
        <begin position="391"/>
        <end position="409"/>
    </location>
</feature>
<dbReference type="GO" id="GO:0022857">
    <property type="term" value="F:transmembrane transporter activity"/>
    <property type="evidence" value="ECO:0007669"/>
    <property type="project" value="InterPro"/>
</dbReference>
<dbReference type="Proteomes" id="UP000230233">
    <property type="component" value="Chromosome V"/>
</dbReference>
<dbReference type="InterPro" id="IPR011701">
    <property type="entry name" value="MFS"/>
</dbReference>
<dbReference type="Pfam" id="PF07690">
    <property type="entry name" value="MFS_1"/>
    <property type="match status" value="1"/>
</dbReference>
<feature type="transmembrane region" description="Helical" evidence="2">
    <location>
        <begin position="247"/>
        <end position="270"/>
    </location>
</feature>
<reference evidence="5" key="1">
    <citation type="submission" date="2017-10" db="EMBL/GenBank/DDBJ databases">
        <title>Rapid genome shrinkage in a self-fertile nematode reveals novel sperm competition proteins.</title>
        <authorList>
            <person name="Yin D."/>
            <person name="Schwarz E.M."/>
            <person name="Thomas C.G."/>
            <person name="Felde R.L."/>
            <person name="Korf I.F."/>
            <person name="Cutter A.D."/>
            <person name="Schartner C.M."/>
            <person name="Ralston E.J."/>
            <person name="Meyer B.J."/>
            <person name="Haag E.S."/>
        </authorList>
    </citation>
    <scope>NUCLEOTIDE SEQUENCE [LARGE SCALE GENOMIC DNA]</scope>
    <source>
        <strain evidence="5">JU1422</strain>
    </source>
</reference>
<comment type="subcellular location">
    <subcellularLocation>
        <location evidence="1">Membrane</location>
        <topology evidence="1">Multi-pass membrane protein</topology>
    </subcellularLocation>
</comment>
<dbReference type="GO" id="GO:0016020">
    <property type="term" value="C:membrane"/>
    <property type="evidence" value="ECO:0007669"/>
    <property type="project" value="UniProtKB-SubCell"/>
</dbReference>
<dbReference type="EMBL" id="PDUG01000005">
    <property type="protein sequence ID" value="PIC27737.1"/>
    <property type="molecule type" value="Genomic_DNA"/>
</dbReference>
<feature type="transmembrane region" description="Helical" evidence="2">
    <location>
        <begin position="290"/>
        <end position="311"/>
    </location>
</feature>
<proteinExistence type="predicted"/>
<feature type="domain" description="Major facilitator superfamily (MFS) profile" evidence="3">
    <location>
        <begin position="11"/>
        <end position="443"/>
    </location>
</feature>
<feature type="transmembrane region" description="Helical" evidence="2">
    <location>
        <begin position="157"/>
        <end position="176"/>
    </location>
</feature>
<feature type="transmembrane region" description="Helical" evidence="2">
    <location>
        <begin position="188"/>
        <end position="207"/>
    </location>
</feature>
<name>A0A2G5TKE5_9PELO</name>
<evidence type="ECO:0000313" key="4">
    <source>
        <dbReference type="EMBL" id="PIC27737.1"/>
    </source>
</evidence>
<dbReference type="STRING" id="1611254.A0A2G5TKE5"/>
<gene>
    <name evidence="4" type="primary">Cni-K11G9.5</name>
    <name evidence="4" type="synonym">Cnig_chr_V.g19901</name>
    <name evidence="4" type="ORF">B9Z55_019901</name>
</gene>
<evidence type="ECO:0000259" key="3">
    <source>
        <dbReference type="PROSITE" id="PS50850"/>
    </source>
</evidence>
<dbReference type="PROSITE" id="PS50850">
    <property type="entry name" value="MFS"/>
    <property type="match status" value="1"/>
</dbReference>
<evidence type="ECO:0000256" key="1">
    <source>
        <dbReference type="ARBA" id="ARBA00004141"/>
    </source>
</evidence>
<organism evidence="4 5">
    <name type="scientific">Caenorhabditis nigoni</name>
    <dbReference type="NCBI Taxonomy" id="1611254"/>
    <lineage>
        <taxon>Eukaryota</taxon>
        <taxon>Metazoa</taxon>
        <taxon>Ecdysozoa</taxon>
        <taxon>Nematoda</taxon>
        <taxon>Chromadorea</taxon>
        <taxon>Rhabditida</taxon>
        <taxon>Rhabditina</taxon>
        <taxon>Rhabditomorpha</taxon>
        <taxon>Rhabditoidea</taxon>
        <taxon>Rhabditidae</taxon>
        <taxon>Peloderinae</taxon>
        <taxon>Caenorhabditis</taxon>
    </lineage>
</organism>
<feature type="transmembrane region" description="Helical" evidence="2">
    <location>
        <begin position="70"/>
        <end position="90"/>
    </location>
</feature>
<accession>A0A2G5TKE5</accession>
<protein>
    <recommendedName>
        <fullName evidence="3">Major facilitator superfamily (MFS) profile domain-containing protein</fullName>
    </recommendedName>
</protein>
<dbReference type="PANTHER" id="PTHR45757">
    <property type="entry name" value="PROTEIN CBG23364-RELATED"/>
    <property type="match status" value="1"/>
</dbReference>
<feature type="transmembrane region" description="Helical" evidence="2">
    <location>
        <begin position="323"/>
        <end position="344"/>
    </location>
</feature>
<dbReference type="SUPFAM" id="SSF103473">
    <property type="entry name" value="MFS general substrate transporter"/>
    <property type="match status" value="1"/>
</dbReference>
<keyword evidence="5" id="KW-1185">Reference proteome</keyword>
<feature type="transmembrane region" description="Helical" evidence="2">
    <location>
        <begin position="97"/>
        <end position="117"/>
    </location>
</feature>
<keyword evidence="2" id="KW-1133">Transmembrane helix</keyword>
<comment type="caution">
    <text evidence="4">The sequence shown here is derived from an EMBL/GenBank/DDBJ whole genome shotgun (WGS) entry which is preliminary data.</text>
</comment>
<dbReference type="InterPro" id="IPR020846">
    <property type="entry name" value="MFS_dom"/>
</dbReference>
<evidence type="ECO:0000256" key="2">
    <source>
        <dbReference type="SAM" id="Phobius"/>
    </source>
</evidence>
<sequence>MGLLSNKYRVLVVLVGFLCLVSVCSNYVVMNFTFICMKNDMSFTRDDVRVNGNETSPVSLFDYTPNEKKYLMWAVAAGTIIGTFPVNYVFVRFGGRWTFFMAGIISVIATTLIPLAAQTSFHALLVARFCQGLAFAADFAAIGLLTVRWAPLSETAIFLGALTSFTNFSSVLTNAVSGAICEGFGWRTAFYAHAALGLVFFILWAIVYTDNPQKSSRVSPTELRKIQKNKSEKHLDTKNVEVPYKKLLTSPVVLCVWLNAFAEMSIIVFLHTYAPIFFNRILKFSVAETGFLLALSVFFPLPLKLVGGVISDKAKCFSERSKMLFFNTISVGLVGILIGLLSFIPQSYHYVSVVLFSIIFSCLSLNCAGFYKCATLHTRQFAHVVISTIQWMKSVALITGPALVAAIVKNEDSPVQWRIVLCILGGVMVTANTLALCVFTDKPAEYTMADANEKTVKYEVNSDKEEA</sequence>
<dbReference type="Gene3D" id="1.20.1250.20">
    <property type="entry name" value="MFS general substrate transporter like domains"/>
    <property type="match status" value="2"/>
</dbReference>
<feature type="transmembrane region" description="Helical" evidence="2">
    <location>
        <begin position="350"/>
        <end position="371"/>
    </location>
</feature>
<feature type="transmembrane region" description="Helical" evidence="2">
    <location>
        <begin position="415"/>
        <end position="439"/>
    </location>
</feature>
<feature type="transmembrane region" description="Helical" evidence="2">
    <location>
        <begin position="123"/>
        <end position="145"/>
    </location>
</feature>
<keyword evidence="2" id="KW-0472">Membrane</keyword>
<keyword evidence="2" id="KW-0812">Transmembrane</keyword>
<dbReference type="OrthoDB" id="2985014at2759"/>